<dbReference type="InterPro" id="IPR045465">
    <property type="entry name" value="Trans_reg_dom"/>
</dbReference>
<accession>A0A2T4HUU5</accession>
<proteinExistence type="predicted"/>
<dbReference type="EMBL" id="PHHF01000052">
    <property type="protein sequence ID" value="PTD19583.1"/>
    <property type="molecule type" value="Genomic_DNA"/>
</dbReference>
<keyword evidence="3" id="KW-1185">Reference proteome</keyword>
<sequence length="71" mass="8319">MTPVSDWRVDDPAPNPNTIDLPGLAFEFLRRNADFRKDWSNRSTRSSEQEASVAQRWGLRFRCRSEPSRTH</sequence>
<dbReference type="Pfam" id="PF20109">
    <property type="entry name" value="Trans_reg_dom"/>
    <property type="match status" value="1"/>
</dbReference>
<evidence type="ECO:0000313" key="2">
    <source>
        <dbReference type="EMBL" id="PTD19583.1"/>
    </source>
</evidence>
<gene>
    <name evidence="2" type="ORF">CV103_13015</name>
</gene>
<evidence type="ECO:0000259" key="1">
    <source>
        <dbReference type="Pfam" id="PF20109"/>
    </source>
</evidence>
<dbReference type="AlphaFoldDB" id="A0A2T4HUU5"/>
<reference evidence="2 3" key="1">
    <citation type="submission" date="2017-11" db="EMBL/GenBank/DDBJ databases">
        <title>Sphingomonas oleivorans sp. nov., isolated from oil-contaminated soil.</title>
        <authorList>
            <person name="Wang L."/>
            <person name="Chen L."/>
        </authorList>
    </citation>
    <scope>NUCLEOTIDE SEQUENCE [LARGE SCALE GENOMIC DNA]</scope>
    <source>
        <strain evidence="2 3">K101</strain>
    </source>
</reference>
<dbReference type="Proteomes" id="UP000241206">
    <property type="component" value="Unassembled WGS sequence"/>
</dbReference>
<feature type="domain" description="Transcriptional regulator-like" evidence="1">
    <location>
        <begin position="6"/>
        <end position="62"/>
    </location>
</feature>
<evidence type="ECO:0000313" key="3">
    <source>
        <dbReference type="Proteomes" id="UP000241206"/>
    </source>
</evidence>
<organism evidence="2 3">
    <name type="scientific">Edaphosphingomonas fennica</name>
    <dbReference type="NCBI Taxonomy" id="114404"/>
    <lineage>
        <taxon>Bacteria</taxon>
        <taxon>Pseudomonadati</taxon>
        <taxon>Pseudomonadota</taxon>
        <taxon>Alphaproteobacteria</taxon>
        <taxon>Sphingomonadales</taxon>
        <taxon>Rhizorhabdaceae</taxon>
        <taxon>Edaphosphingomonas</taxon>
    </lineage>
</organism>
<protein>
    <recommendedName>
        <fullName evidence="1">Transcriptional regulator-like domain-containing protein</fullName>
    </recommendedName>
</protein>
<dbReference type="RefSeq" id="WP_107395163.1">
    <property type="nucleotide sequence ID" value="NZ_PHHF01000052.1"/>
</dbReference>
<name>A0A2T4HUU5_9SPHN</name>
<comment type="caution">
    <text evidence="2">The sequence shown here is derived from an EMBL/GenBank/DDBJ whole genome shotgun (WGS) entry which is preliminary data.</text>
</comment>